<keyword evidence="2" id="KW-0560">Oxidoreductase</keyword>
<dbReference type="PROSITE" id="PS00061">
    <property type="entry name" value="ADH_SHORT"/>
    <property type="match status" value="1"/>
</dbReference>
<dbReference type="RefSeq" id="WP_056756551.1">
    <property type="nucleotide sequence ID" value="NZ_BMLD01000001.1"/>
</dbReference>
<gene>
    <name evidence="3" type="ORF">J2800_003326</name>
</gene>
<dbReference type="EMBL" id="JAVDRL010000009">
    <property type="protein sequence ID" value="MDR6532568.1"/>
    <property type="molecule type" value="Genomic_DNA"/>
</dbReference>
<dbReference type="Proteomes" id="UP001262754">
    <property type="component" value="Unassembled WGS sequence"/>
</dbReference>
<keyword evidence="4" id="KW-1185">Reference proteome</keyword>
<dbReference type="PANTHER" id="PTHR43477">
    <property type="entry name" value="DIHYDROANTICAPSIN 7-DEHYDROGENASE"/>
    <property type="match status" value="1"/>
</dbReference>
<dbReference type="PRINTS" id="PR00081">
    <property type="entry name" value="GDHRDH"/>
</dbReference>
<accession>A0ABU1N2A1</accession>
<organism evidence="3 4">
    <name type="scientific">Caulobacter rhizosphaerae</name>
    <dbReference type="NCBI Taxonomy" id="2010972"/>
    <lineage>
        <taxon>Bacteria</taxon>
        <taxon>Pseudomonadati</taxon>
        <taxon>Pseudomonadota</taxon>
        <taxon>Alphaproteobacteria</taxon>
        <taxon>Caulobacterales</taxon>
        <taxon>Caulobacteraceae</taxon>
        <taxon>Caulobacter</taxon>
    </lineage>
</organism>
<dbReference type="InterPro" id="IPR020904">
    <property type="entry name" value="Sc_DH/Rdtase_CS"/>
</dbReference>
<evidence type="ECO:0000256" key="1">
    <source>
        <dbReference type="ARBA" id="ARBA00006484"/>
    </source>
</evidence>
<evidence type="ECO:0000313" key="3">
    <source>
        <dbReference type="EMBL" id="MDR6532568.1"/>
    </source>
</evidence>
<dbReference type="PANTHER" id="PTHR43477:SF1">
    <property type="entry name" value="DIHYDROANTICAPSIN 7-DEHYDROGENASE"/>
    <property type="match status" value="1"/>
</dbReference>
<comment type="similarity">
    <text evidence="1">Belongs to the short-chain dehydrogenases/reductases (SDR) family.</text>
</comment>
<proteinExistence type="inferred from homology"/>
<comment type="caution">
    <text evidence="3">The sequence shown here is derived from an EMBL/GenBank/DDBJ whole genome shotgun (WGS) entry which is preliminary data.</text>
</comment>
<name>A0ABU1N2A1_9CAUL</name>
<dbReference type="Pfam" id="PF13561">
    <property type="entry name" value="adh_short_C2"/>
    <property type="match status" value="1"/>
</dbReference>
<reference evidence="3 4" key="1">
    <citation type="submission" date="2023-07" db="EMBL/GenBank/DDBJ databases">
        <title>Sorghum-associated microbial communities from plants grown in Nebraska, USA.</title>
        <authorList>
            <person name="Schachtman D."/>
        </authorList>
    </citation>
    <scope>NUCLEOTIDE SEQUENCE [LARGE SCALE GENOMIC DNA]</scope>
    <source>
        <strain evidence="3 4">DS2154</strain>
    </source>
</reference>
<sequence>MSRFAGKRIVITGATSGIGRAGAVRIAAEGGMVIATGRDASRLAALREALPSHCLVLANDAARPEDAAELRRVVADDGPIHGLWLNAGYAEVGPIDDIDAAFFDRMMAANVRGPVLEMAQLSDLLADSAAVVVTASTAVYEGSAMASVYAATKGALLALVRCWASALGGRGVRVNSLVPGPIDTEFRAFMADEFRHRFEADVIARLALPRIGTADEAAAVALFLLSDDATFVTGAQYAVDGGLVMQ</sequence>
<evidence type="ECO:0000313" key="4">
    <source>
        <dbReference type="Proteomes" id="UP001262754"/>
    </source>
</evidence>
<dbReference type="SUPFAM" id="SSF51735">
    <property type="entry name" value="NAD(P)-binding Rossmann-fold domains"/>
    <property type="match status" value="1"/>
</dbReference>
<dbReference type="Gene3D" id="3.40.50.720">
    <property type="entry name" value="NAD(P)-binding Rossmann-like Domain"/>
    <property type="match status" value="1"/>
</dbReference>
<protein>
    <submittedName>
        <fullName evidence="3">NAD(P)-dependent dehydrogenase (Short-subunit alcohol dehydrogenase family)</fullName>
    </submittedName>
</protein>
<dbReference type="InterPro" id="IPR002347">
    <property type="entry name" value="SDR_fam"/>
</dbReference>
<dbReference type="CDD" id="cd05233">
    <property type="entry name" value="SDR_c"/>
    <property type="match status" value="1"/>
</dbReference>
<dbReference type="InterPro" id="IPR051122">
    <property type="entry name" value="SDR_DHRS6-like"/>
</dbReference>
<dbReference type="InterPro" id="IPR036291">
    <property type="entry name" value="NAD(P)-bd_dom_sf"/>
</dbReference>
<evidence type="ECO:0000256" key="2">
    <source>
        <dbReference type="ARBA" id="ARBA00023002"/>
    </source>
</evidence>